<dbReference type="PRINTS" id="PR00597">
    <property type="entry name" value="GELSOLIN"/>
</dbReference>
<proteinExistence type="inferred from homology"/>
<dbReference type="SMART" id="SM00153">
    <property type="entry name" value="VHP"/>
    <property type="match status" value="1"/>
</dbReference>
<evidence type="ECO:0000259" key="12">
    <source>
        <dbReference type="PROSITE" id="PS51089"/>
    </source>
</evidence>
<dbReference type="InterPro" id="IPR029006">
    <property type="entry name" value="ADF-H/Gelsolin-like_dom_sf"/>
</dbReference>
<feature type="domain" description="HP" evidence="12">
    <location>
        <begin position="468"/>
        <end position="534"/>
    </location>
</feature>
<keyword evidence="7 11" id="KW-1133">Transmembrane helix</keyword>
<comment type="similarity">
    <text evidence="3">Belongs to the BI1 family.</text>
</comment>
<dbReference type="Gene3D" id="3.40.20.10">
    <property type="entry name" value="Severin"/>
    <property type="match status" value="4"/>
</dbReference>
<comment type="caution">
    <text evidence="13">The sequence shown here is derived from an EMBL/GenBank/DDBJ whole genome shotgun (WGS) entry which is preliminary data.</text>
</comment>
<comment type="subcellular location">
    <subcellularLocation>
        <location evidence="1">Membrane</location>
        <topology evidence="1">Multi-pass membrane protein</topology>
    </subcellularLocation>
</comment>
<protein>
    <recommendedName>
        <fullName evidence="10">Transmembrane BAX inhibitor motif-containing protein 6</fullName>
    </recommendedName>
</protein>
<dbReference type="FunFam" id="3.40.20.10:FF:000005">
    <property type="entry name" value="Gelsolin"/>
    <property type="match status" value="1"/>
</dbReference>
<dbReference type="Pfam" id="PF00626">
    <property type="entry name" value="Gelsolin"/>
    <property type="match status" value="4"/>
</dbReference>
<keyword evidence="4" id="KW-0117">Actin capping</keyword>
<dbReference type="SUPFAM" id="SSF82754">
    <property type="entry name" value="C-terminal, gelsolin-like domain of Sec23/24"/>
    <property type="match status" value="1"/>
</dbReference>
<dbReference type="GO" id="GO:0051014">
    <property type="term" value="P:actin filament severing"/>
    <property type="evidence" value="ECO:0007669"/>
    <property type="project" value="TreeGrafter"/>
</dbReference>
<evidence type="ECO:0000313" key="14">
    <source>
        <dbReference type="Proteomes" id="UP001152803"/>
    </source>
</evidence>
<dbReference type="SUPFAM" id="SSF55753">
    <property type="entry name" value="Actin depolymerizing proteins"/>
    <property type="match status" value="3"/>
</dbReference>
<evidence type="ECO:0000256" key="2">
    <source>
        <dbReference type="ARBA" id="ARBA00008418"/>
    </source>
</evidence>
<feature type="transmembrane region" description="Helical" evidence="11">
    <location>
        <begin position="666"/>
        <end position="688"/>
    </location>
</feature>
<evidence type="ECO:0000256" key="9">
    <source>
        <dbReference type="ARBA" id="ARBA00023203"/>
    </source>
</evidence>
<dbReference type="CDD" id="cd11292">
    <property type="entry name" value="gelsolin_S3_like"/>
    <property type="match status" value="1"/>
</dbReference>
<evidence type="ECO:0000256" key="4">
    <source>
        <dbReference type="ARBA" id="ARBA00022467"/>
    </source>
</evidence>
<name>A0A9Q1D4F2_CONCO</name>
<dbReference type="PANTHER" id="PTHR11977">
    <property type="entry name" value="VILLIN"/>
    <property type="match status" value="1"/>
</dbReference>
<dbReference type="OrthoDB" id="6375767at2759"/>
<dbReference type="SMART" id="SM00262">
    <property type="entry name" value="GEL"/>
    <property type="match status" value="4"/>
</dbReference>
<evidence type="ECO:0000256" key="3">
    <source>
        <dbReference type="ARBA" id="ARBA00010350"/>
    </source>
</evidence>
<feature type="transmembrane region" description="Helical" evidence="11">
    <location>
        <begin position="753"/>
        <end position="772"/>
    </location>
</feature>
<dbReference type="InterPro" id="IPR036886">
    <property type="entry name" value="Villin_headpiece_dom_sf"/>
</dbReference>
<organism evidence="13 14">
    <name type="scientific">Conger conger</name>
    <name type="common">Conger eel</name>
    <name type="synonym">Muraena conger</name>
    <dbReference type="NCBI Taxonomy" id="82655"/>
    <lineage>
        <taxon>Eukaryota</taxon>
        <taxon>Metazoa</taxon>
        <taxon>Chordata</taxon>
        <taxon>Craniata</taxon>
        <taxon>Vertebrata</taxon>
        <taxon>Euteleostomi</taxon>
        <taxon>Actinopterygii</taxon>
        <taxon>Neopterygii</taxon>
        <taxon>Teleostei</taxon>
        <taxon>Anguilliformes</taxon>
        <taxon>Congridae</taxon>
        <taxon>Conger</taxon>
    </lineage>
</organism>
<evidence type="ECO:0000313" key="13">
    <source>
        <dbReference type="EMBL" id="KAJ8258499.1"/>
    </source>
</evidence>
<keyword evidence="8 11" id="KW-0472">Membrane</keyword>
<evidence type="ECO:0000256" key="6">
    <source>
        <dbReference type="ARBA" id="ARBA00022737"/>
    </source>
</evidence>
<feature type="transmembrane region" description="Helical" evidence="11">
    <location>
        <begin position="694"/>
        <end position="714"/>
    </location>
</feature>
<dbReference type="GO" id="GO:0005737">
    <property type="term" value="C:cytoplasm"/>
    <property type="evidence" value="ECO:0007669"/>
    <property type="project" value="TreeGrafter"/>
</dbReference>
<keyword evidence="5 11" id="KW-0812">Transmembrane</keyword>
<dbReference type="PANTHER" id="PTHR11977:SF33">
    <property type="entry name" value="ADVILLIN"/>
    <property type="match status" value="1"/>
</dbReference>
<dbReference type="GO" id="GO:0005546">
    <property type="term" value="F:phosphatidylinositol-4,5-bisphosphate binding"/>
    <property type="evidence" value="ECO:0007669"/>
    <property type="project" value="TreeGrafter"/>
</dbReference>
<dbReference type="Gene3D" id="1.10.950.10">
    <property type="entry name" value="Villin headpiece domain"/>
    <property type="match status" value="1"/>
</dbReference>
<dbReference type="PROSITE" id="PS51089">
    <property type="entry name" value="HP"/>
    <property type="match status" value="1"/>
</dbReference>
<evidence type="ECO:0000256" key="11">
    <source>
        <dbReference type="SAM" id="Phobius"/>
    </source>
</evidence>
<dbReference type="InterPro" id="IPR007123">
    <property type="entry name" value="Gelsolin-like_dom"/>
</dbReference>
<keyword evidence="9" id="KW-0009">Actin-binding</keyword>
<dbReference type="GO" id="GO:0015629">
    <property type="term" value="C:actin cytoskeleton"/>
    <property type="evidence" value="ECO:0007669"/>
    <property type="project" value="TreeGrafter"/>
</dbReference>
<dbReference type="Pfam" id="PF01027">
    <property type="entry name" value="Bax1-I"/>
    <property type="match status" value="1"/>
</dbReference>
<dbReference type="InterPro" id="IPR003128">
    <property type="entry name" value="Villin_headpiece"/>
</dbReference>
<dbReference type="GO" id="GO:0051016">
    <property type="term" value="P:barbed-end actin filament capping"/>
    <property type="evidence" value="ECO:0007669"/>
    <property type="project" value="TreeGrafter"/>
</dbReference>
<dbReference type="GO" id="GO:0016020">
    <property type="term" value="C:membrane"/>
    <property type="evidence" value="ECO:0007669"/>
    <property type="project" value="UniProtKB-SubCell"/>
</dbReference>
<dbReference type="AlphaFoldDB" id="A0A9Q1D4F2"/>
<gene>
    <name evidence="13" type="ORF">COCON_G00175110</name>
</gene>
<dbReference type="GO" id="GO:0051015">
    <property type="term" value="F:actin filament binding"/>
    <property type="evidence" value="ECO:0007669"/>
    <property type="project" value="InterPro"/>
</dbReference>
<dbReference type="Pfam" id="PF02209">
    <property type="entry name" value="VHP"/>
    <property type="match status" value="1"/>
</dbReference>
<feature type="transmembrane region" description="Helical" evidence="11">
    <location>
        <begin position="721"/>
        <end position="741"/>
    </location>
</feature>
<reference evidence="13" key="1">
    <citation type="journal article" date="2023" name="Science">
        <title>Genome structures resolve the early diversification of teleost fishes.</title>
        <authorList>
            <person name="Parey E."/>
            <person name="Louis A."/>
            <person name="Montfort J."/>
            <person name="Bouchez O."/>
            <person name="Roques C."/>
            <person name="Iampietro C."/>
            <person name="Lluch J."/>
            <person name="Castinel A."/>
            <person name="Donnadieu C."/>
            <person name="Desvignes T."/>
            <person name="Floi Bucao C."/>
            <person name="Jouanno E."/>
            <person name="Wen M."/>
            <person name="Mejri S."/>
            <person name="Dirks R."/>
            <person name="Jansen H."/>
            <person name="Henkel C."/>
            <person name="Chen W.J."/>
            <person name="Zahm M."/>
            <person name="Cabau C."/>
            <person name="Klopp C."/>
            <person name="Thompson A.W."/>
            <person name="Robinson-Rechavi M."/>
            <person name="Braasch I."/>
            <person name="Lecointre G."/>
            <person name="Bobe J."/>
            <person name="Postlethwait J.H."/>
            <person name="Berthelot C."/>
            <person name="Roest Crollius H."/>
            <person name="Guiguen Y."/>
        </authorList>
    </citation>
    <scope>NUCLEOTIDE SEQUENCE</scope>
    <source>
        <strain evidence="13">Concon-B</strain>
    </source>
</reference>
<dbReference type="CDD" id="cd10430">
    <property type="entry name" value="BI-1"/>
    <property type="match status" value="1"/>
</dbReference>
<dbReference type="InterPro" id="IPR006214">
    <property type="entry name" value="Bax_inhibitor_1-related"/>
</dbReference>
<dbReference type="SUPFAM" id="SSF47050">
    <property type="entry name" value="VHP, Villin headpiece domain"/>
    <property type="match status" value="1"/>
</dbReference>
<dbReference type="Proteomes" id="UP001152803">
    <property type="component" value="Unassembled WGS sequence"/>
</dbReference>
<dbReference type="EMBL" id="JAFJMO010000013">
    <property type="protein sequence ID" value="KAJ8258499.1"/>
    <property type="molecule type" value="Genomic_DNA"/>
</dbReference>
<keyword evidence="6" id="KW-0677">Repeat</keyword>
<feature type="transmembrane region" description="Helical" evidence="11">
    <location>
        <begin position="634"/>
        <end position="654"/>
    </location>
</feature>
<dbReference type="InterPro" id="IPR006213">
    <property type="entry name" value="Bax_inhbtr1_CS"/>
</dbReference>
<comment type="similarity">
    <text evidence="2">Belongs to the villin/gelsolin family.</text>
</comment>
<keyword evidence="14" id="KW-1185">Reference proteome</keyword>
<dbReference type="PROSITE" id="PS01243">
    <property type="entry name" value="BI1"/>
    <property type="match status" value="1"/>
</dbReference>
<evidence type="ECO:0000256" key="1">
    <source>
        <dbReference type="ARBA" id="ARBA00004141"/>
    </source>
</evidence>
<dbReference type="CDD" id="cd11288">
    <property type="entry name" value="gelsolin_S5_like"/>
    <property type="match status" value="1"/>
</dbReference>
<dbReference type="CDD" id="cd11291">
    <property type="entry name" value="gelsolin_S6_like"/>
    <property type="match status" value="1"/>
</dbReference>
<sequence length="818" mass="92003">MKVTEIGTRPLVQDLLNHDDCYFLDQGGVKIFVWKGKKANKAERQAAMSRALEFMRMKNYPTTTNLEMVNDGGESALFKQLFQCWRVKEQTAGLGKTHTVGKVAKVSQEKFDITQIHAMPEMAAKERVVDDGSGELEVWRIEDLELAPKKRYLLYTWQGRHASQDEVAAMAFQAVAVDQRHGGEPVQVRVTMGKEPRHFMSMFKGKMVIYEGGTSRTGGSAEEPPVRLFQVSGSESCNTKAIEVPAQAASLNSNDIFLLHSNTATYIWCGKGSSGDERAMAKELSSAIGKGSEEIVPEGMEPTDFWSLLGGKTPYANDKRLQQEVLDHQPRLFECSNKTGRFIVTEVTQFTQDDLSEDDVMLLDTWDQIFLWIGSEAREDERKQALTTSQEYLRTHPGARDPDTSIIILKQGFEPPTFTGWFSAWDSSKWSEGKTYEQLKQELGEAASFSTITADEIESSGAEVAEAPEDFQSYPPDDLVNKLAHELPEGLQPACKEKYLSDTDFTDVFGITKDEFYSLPQWKQLNMKKSKARTYFQKERIPQETGERERLETDQEIQTDAISDLNQVFELQCKSNYRGLKMNVFDRNINFDALFKFSQISHSTRQHLKNVYSSFAVCMFVAAAGSYVHVVTRLFQGGLLSMLGSLGMMAWLAMTPHSPQTEKKRLGMLAGFAFFTGVGLGPALDFVIAVNPSIIVTAFLGTSVIFLCFTLSALYAQRRSYLFLGGILTSGLTIMLLVSIVNMFIGSVMVFKAHMYLGLAIISGFVLFDTQLIIEKAEMGDKDYIWHCVDLFLDFVTIFRKLMVLLAMNEKDKKKEKK</sequence>
<evidence type="ECO:0000256" key="7">
    <source>
        <dbReference type="ARBA" id="ARBA00022989"/>
    </source>
</evidence>
<evidence type="ECO:0000256" key="10">
    <source>
        <dbReference type="ARBA" id="ARBA00033086"/>
    </source>
</evidence>
<evidence type="ECO:0000256" key="8">
    <source>
        <dbReference type="ARBA" id="ARBA00023136"/>
    </source>
</evidence>
<dbReference type="GO" id="GO:0008154">
    <property type="term" value="P:actin polymerization or depolymerization"/>
    <property type="evidence" value="ECO:0007669"/>
    <property type="project" value="TreeGrafter"/>
</dbReference>
<dbReference type="InterPro" id="IPR036180">
    <property type="entry name" value="Gelsolin-like_dom_sf"/>
</dbReference>
<dbReference type="GO" id="GO:0043066">
    <property type="term" value="P:negative regulation of apoptotic process"/>
    <property type="evidence" value="ECO:0007669"/>
    <property type="project" value="InterPro"/>
</dbReference>
<evidence type="ECO:0000256" key="5">
    <source>
        <dbReference type="ARBA" id="ARBA00022692"/>
    </source>
</evidence>
<accession>A0A9Q1D4F2</accession>
<dbReference type="InterPro" id="IPR007122">
    <property type="entry name" value="Villin/Gelsolin"/>
</dbReference>
<dbReference type="FunFam" id="3.40.20.10:FF:000001">
    <property type="entry name" value="Gelsolin"/>
    <property type="match status" value="1"/>
</dbReference>